<comment type="similarity">
    <text evidence="2">Belongs to the major facilitator superfamily. Sugar transporter (TC 2.A.1.1) family.</text>
</comment>
<accession>A0A7J6VF52</accession>
<evidence type="ECO:0000313" key="9">
    <source>
        <dbReference type="Proteomes" id="UP000554482"/>
    </source>
</evidence>
<dbReference type="InterPro" id="IPR005828">
    <property type="entry name" value="MFS_sugar_transport-like"/>
</dbReference>
<evidence type="ECO:0000256" key="3">
    <source>
        <dbReference type="ARBA" id="ARBA00022448"/>
    </source>
</evidence>
<comment type="subcellular location">
    <subcellularLocation>
        <location evidence="1">Membrane</location>
    </subcellularLocation>
</comment>
<proteinExistence type="inferred from homology"/>
<keyword evidence="3" id="KW-0813">Transport</keyword>
<dbReference type="AlphaFoldDB" id="A0A7J6VF52"/>
<dbReference type="GO" id="GO:0015144">
    <property type="term" value="F:carbohydrate transmembrane transporter activity"/>
    <property type="evidence" value="ECO:0007669"/>
    <property type="project" value="InterPro"/>
</dbReference>
<dbReference type="Proteomes" id="UP000554482">
    <property type="component" value="Unassembled WGS sequence"/>
</dbReference>
<sequence>MLLGGLTFLIGAIINGAALNVAMLIVGRLLLGVGVGFANQEEGFCSFKVELKCFFSSLPLEVSSGENLV</sequence>
<feature type="transmembrane region" description="Helical" evidence="7">
    <location>
        <begin position="6"/>
        <end position="31"/>
    </location>
</feature>
<protein>
    <recommendedName>
        <fullName evidence="10">Major facilitator superfamily (MFS) profile domain-containing protein</fullName>
    </recommendedName>
</protein>
<keyword evidence="9" id="KW-1185">Reference proteome</keyword>
<dbReference type="InterPro" id="IPR045262">
    <property type="entry name" value="STP/PLT_plant"/>
</dbReference>
<evidence type="ECO:0000256" key="6">
    <source>
        <dbReference type="ARBA" id="ARBA00023136"/>
    </source>
</evidence>
<name>A0A7J6VF52_THATH</name>
<evidence type="ECO:0000313" key="8">
    <source>
        <dbReference type="EMBL" id="KAF5183377.1"/>
    </source>
</evidence>
<dbReference type="PANTHER" id="PTHR23500">
    <property type="entry name" value="SOLUTE CARRIER FAMILY 2, FACILITATED GLUCOSE TRANSPORTER"/>
    <property type="match status" value="1"/>
</dbReference>
<dbReference type="GO" id="GO:0016020">
    <property type="term" value="C:membrane"/>
    <property type="evidence" value="ECO:0007669"/>
    <property type="project" value="UniProtKB-SubCell"/>
</dbReference>
<dbReference type="EMBL" id="JABWDY010033509">
    <property type="protein sequence ID" value="KAF5183377.1"/>
    <property type="molecule type" value="Genomic_DNA"/>
</dbReference>
<evidence type="ECO:0000256" key="5">
    <source>
        <dbReference type="ARBA" id="ARBA00022989"/>
    </source>
</evidence>
<gene>
    <name evidence="8" type="ORF">FRX31_027034</name>
</gene>
<reference evidence="8 9" key="1">
    <citation type="submission" date="2020-06" db="EMBL/GenBank/DDBJ databases">
        <title>Transcriptomic and genomic resources for Thalictrum thalictroides and T. hernandezii: Facilitating candidate gene discovery in an emerging model plant lineage.</title>
        <authorList>
            <person name="Arias T."/>
            <person name="Riano-Pachon D.M."/>
            <person name="Di Stilio V.S."/>
        </authorList>
    </citation>
    <scope>NUCLEOTIDE SEQUENCE [LARGE SCALE GENOMIC DNA]</scope>
    <source>
        <strain evidence="9">cv. WT478/WT964</strain>
        <tissue evidence="8">Leaves</tissue>
    </source>
</reference>
<organism evidence="8 9">
    <name type="scientific">Thalictrum thalictroides</name>
    <name type="common">Rue-anemone</name>
    <name type="synonym">Anemone thalictroides</name>
    <dbReference type="NCBI Taxonomy" id="46969"/>
    <lineage>
        <taxon>Eukaryota</taxon>
        <taxon>Viridiplantae</taxon>
        <taxon>Streptophyta</taxon>
        <taxon>Embryophyta</taxon>
        <taxon>Tracheophyta</taxon>
        <taxon>Spermatophyta</taxon>
        <taxon>Magnoliopsida</taxon>
        <taxon>Ranunculales</taxon>
        <taxon>Ranunculaceae</taxon>
        <taxon>Thalictroideae</taxon>
        <taxon>Thalictrum</taxon>
    </lineage>
</organism>
<keyword evidence="6 7" id="KW-0472">Membrane</keyword>
<dbReference type="Pfam" id="PF00083">
    <property type="entry name" value="Sugar_tr"/>
    <property type="match status" value="1"/>
</dbReference>
<keyword evidence="4 7" id="KW-0812">Transmembrane</keyword>
<dbReference type="PANTHER" id="PTHR23500:SF460">
    <property type="entry name" value="SUGAR TRANSPORT PROTEIN 11"/>
    <property type="match status" value="1"/>
</dbReference>
<evidence type="ECO:0008006" key="10">
    <source>
        <dbReference type="Google" id="ProtNLM"/>
    </source>
</evidence>
<evidence type="ECO:0000256" key="7">
    <source>
        <dbReference type="SAM" id="Phobius"/>
    </source>
</evidence>
<keyword evidence="5 7" id="KW-1133">Transmembrane helix</keyword>
<comment type="caution">
    <text evidence="8">The sequence shown here is derived from an EMBL/GenBank/DDBJ whole genome shotgun (WGS) entry which is preliminary data.</text>
</comment>
<evidence type="ECO:0000256" key="2">
    <source>
        <dbReference type="ARBA" id="ARBA00010992"/>
    </source>
</evidence>
<evidence type="ECO:0000256" key="1">
    <source>
        <dbReference type="ARBA" id="ARBA00004370"/>
    </source>
</evidence>
<evidence type="ECO:0000256" key="4">
    <source>
        <dbReference type="ARBA" id="ARBA00022692"/>
    </source>
</evidence>